<dbReference type="EMBL" id="FQXM01000005">
    <property type="protein sequence ID" value="SHH43460.1"/>
    <property type="molecule type" value="Genomic_DNA"/>
</dbReference>
<feature type="compositionally biased region" description="Basic and acidic residues" evidence="1">
    <location>
        <begin position="27"/>
        <end position="88"/>
    </location>
</feature>
<evidence type="ECO:0000313" key="4">
    <source>
        <dbReference type="Proteomes" id="UP000184447"/>
    </source>
</evidence>
<reference evidence="3 4" key="1">
    <citation type="submission" date="2016-11" db="EMBL/GenBank/DDBJ databases">
        <authorList>
            <person name="Jaros S."/>
            <person name="Januszkiewicz K."/>
            <person name="Wedrychowicz H."/>
        </authorList>
    </citation>
    <scope>NUCLEOTIDE SEQUENCE [LARGE SCALE GENOMIC DNA]</scope>
    <source>
        <strain evidence="3 4">DSM 8605</strain>
    </source>
</reference>
<evidence type="ECO:0000256" key="1">
    <source>
        <dbReference type="SAM" id="MobiDB-lite"/>
    </source>
</evidence>
<gene>
    <name evidence="3" type="ORF">SAMN02745207_01103</name>
</gene>
<feature type="region of interest" description="Disordered" evidence="1">
    <location>
        <begin position="23"/>
        <end position="88"/>
    </location>
</feature>
<feature type="signal peptide" evidence="2">
    <location>
        <begin position="1"/>
        <end position="20"/>
    </location>
</feature>
<dbReference type="STRING" id="1121316.SAMN02745207_01103"/>
<dbReference type="NCBIfam" id="NF047539">
    <property type="entry name" value="XAC2610_fam"/>
    <property type="match status" value="1"/>
</dbReference>
<dbReference type="Proteomes" id="UP000184447">
    <property type="component" value="Unassembled WGS sequence"/>
</dbReference>
<organism evidence="3 4">
    <name type="scientific">Clostridium grantii DSM 8605</name>
    <dbReference type="NCBI Taxonomy" id="1121316"/>
    <lineage>
        <taxon>Bacteria</taxon>
        <taxon>Bacillati</taxon>
        <taxon>Bacillota</taxon>
        <taxon>Clostridia</taxon>
        <taxon>Eubacteriales</taxon>
        <taxon>Clostridiaceae</taxon>
        <taxon>Clostridium</taxon>
    </lineage>
</organism>
<name>A0A1M5SYM4_9CLOT</name>
<sequence length="278" mass="31262">MKKIGLIVAVCMSISLLAGCANNSKENTSEVKEETIVEEVNKTENDVSKVESDDKKEETVDSEKSEDENKQTEENTKSDTTKDANKEQVTKSVKLTGVANVNEGKDGNLTVDYIITGTDGKTTYKFTEKPLFDKGWYEMYKGNGGQLFEFADFNFDGNMDIKTQQYGAMVNQYYNIRIWNESTKEFELNQDFMGISNPSINAEKKQIFGVNYDRGLGNYTLYTVKDNKLTVLAEIKAEIKDDGTFGYTQVIGTGKATPIKSVSDLDSIWKEYNIEIVK</sequence>
<feature type="chain" id="PRO_5039068238" description="Lipoprotein" evidence="2">
    <location>
        <begin position="21"/>
        <end position="278"/>
    </location>
</feature>
<dbReference type="AlphaFoldDB" id="A0A1M5SYM4"/>
<evidence type="ECO:0000256" key="2">
    <source>
        <dbReference type="SAM" id="SignalP"/>
    </source>
</evidence>
<keyword evidence="2" id="KW-0732">Signal</keyword>
<dbReference type="PROSITE" id="PS51257">
    <property type="entry name" value="PROKAR_LIPOPROTEIN"/>
    <property type="match status" value="1"/>
</dbReference>
<accession>A0A1M5SYM4</accession>
<evidence type="ECO:0000313" key="3">
    <source>
        <dbReference type="EMBL" id="SHH43460.1"/>
    </source>
</evidence>
<dbReference type="RefSeq" id="WP_073337433.1">
    <property type="nucleotide sequence ID" value="NZ_FQXM01000005.1"/>
</dbReference>
<evidence type="ECO:0008006" key="5">
    <source>
        <dbReference type="Google" id="ProtNLM"/>
    </source>
</evidence>
<dbReference type="InterPro" id="IPR058087">
    <property type="entry name" value="XAC2610_dom"/>
</dbReference>
<keyword evidence="4" id="KW-1185">Reference proteome</keyword>
<proteinExistence type="predicted"/>
<protein>
    <recommendedName>
        <fullName evidence="5">Lipoprotein</fullName>
    </recommendedName>
</protein>